<sequence length="259" mass="30299">MKDCIEFQDEDILVSEFHRFLVQETDMGWFKQYVTITYKNKIENFNVRILWLPTNNPAPIHKISGPGIIEFTDPIKSTRFTITRGDLVFTPERMGIDSLEQRWSLLDKTFELQFETRAIKDRITVGSVTEPFFFYDVDFDNDPELLITEVAAGQQLSNTYKVYNLDESSFASDSDQITNLKPFSLLNDFTEFNKMDKTIHIDNYLGGGNTETSIYKKVNPSEFKLISIIKYSWEEKVTFEFVDDEMIEVKSEQINEYNN</sequence>
<evidence type="ECO:0000313" key="1">
    <source>
        <dbReference type="EMBL" id="MEL4457383.1"/>
    </source>
</evidence>
<name>A0ABU9L4M3_9FLAO</name>
<evidence type="ECO:0000313" key="2">
    <source>
        <dbReference type="Proteomes" id="UP001474120"/>
    </source>
</evidence>
<dbReference type="Proteomes" id="UP001474120">
    <property type="component" value="Unassembled WGS sequence"/>
</dbReference>
<dbReference type="EMBL" id="JBCDNA010000003">
    <property type="protein sequence ID" value="MEL4457383.1"/>
    <property type="molecule type" value="Genomic_DNA"/>
</dbReference>
<organism evidence="1 2">
    <name type="scientific">Lutimonas vermicola</name>
    <dbReference type="NCBI Taxonomy" id="414288"/>
    <lineage>
        <taxon>Bacteria</taxon>
        <taxon>Pseudomonadati</taxon>
        <taxon>Bacteroidota</taxon>
        <taxon>Flavobacteriia</taxon>
        <taxon>Flavobacteriales</taxon>
        <taxon>Flavobacteriaceae</taxon>
        <taxon>Lutimonas</taxon>
    </lineage>
</organism>
<keyword evidence="2" id="KW-1185">Reference proteome</keyword>
<comment type="caution">
    <text evidence="1">The sequence shown here is derived from an EMBL/GenBank/DDBJ whole genome shotgun (WGS) entry which is preliminary data.</text>
</comment>
<accession>A0ABU9L4M3</accession>
<proteinExistence type="predicted"/>
<protein>
    <submittedName>
        <fullName evidence="1">Uncharacterized protein</fullName>
    </submittedName>
</protein>
<gene>
    <name evidence="1" type="ORF">AABB81_15865</name>
</gene>
<reference evidence="1 2" key="1">
    <citation type="submission" date="2024-04" db="EMBL/GenBank/DDBJ databases">
        <title>whole genome sequencing of Lutimonas vermicola strain IMCC1616.</title>
        <authorList>
            <person name="Bae S.S."/>
        </authorList>
    </citation>
    <scope>NUCLEOTIDE SEQUENCE [LARGE SCALE GENOMIC DNA]</scope>
    <source>
        <strain evidence="1 2">IMCC1616</strain>
    </source>
</reference>
<dbReference type="RefSeq" id="WP_342161546.1">
    <property type="nucleotide sequence ID" value="NZ_JBCDNA010000003.1"/>
</dbReference>